<accession>A0A0N4ZKH0</accession>
<evidence type="ECO:0000313" key="2">
    <source>
        <dbReference type="WBParaSite" id="PTRK_0000860400.1"/>
    </source>
</evidence>
<keyword evidence="1" id="KW-1185">Reference proteome</keyword>
<dbReference type="Proteomes" id="UP000038045">
    <property type="component" value="Unplaced"/>
</dbReference>
<dbReference type="AlphaFoldDB" id="A0A0N4ZKH0"/>
<reference evidence="2" key="1">
    <citation type="submission" date="2017-02" db="UniProtKB">
        <authorList>
            <consortium name="WormBaseParasite"/>
        </authorList>
    </citation>
    <scope>IDENTIFICATION</scope>
</reference>
<proteinExistence type="predicted"/>
<name>A0A0N4ZKH0_PARTI</name>
<dbReference type="STRING" id="131310.A0A0N4ZKH0"/>
<evidence type="ECO:0000313" key="1">
    <source>
        <dbReference type="Proteomes" id="UP000038045"/>
    </source>
</evidence>
<dbReference type="WBParaSite" id="PTRK_0000860400.1">
    <property type="protein sequence ID" value="PTRK_0000860400.1"/>
    <property type="gene ID" value="PTRK_0000860400"/>
</dbReference>
<sequence>MADLVAIDLKNKLDEIQQMYDTNRKRYEAWLSENREIEGTTDYVNYCRQFGEWEETILKRIKSITEQYEQALAKSFAVRTAEKTIVISPAEIDIELRNLVHTIKPIDFMMAIINYGHADPQFLNRVVQIVNSIDTQRNIKMGNNQKQHPLVNGLFFSSSGEGYTPQNTGYRVEPAIKKPTYVPPPQKQYTMGNIMPFSDFSRH</sequence>
<protein>
    <submittedName>
        <fullName evidence="2">Phage protein</fullName>
    </submittedName>
</protein>
<organism evidence="1 2">
    <name type="scientific">Parastrongyloides trichosuri</name>
    <name type="common">Possum-specific nematode worm</name>
    <dbReference type="NCBI Taxonomy" id="131310"/>
    <lineage>
        <taxon>Eukaryota</taxon>
        <taxon>Metazoa</taxon>
        <taxon>Ecdysozoa</taxon>
        <taxon>Nematoda</taxon>
        <taxon>Chromadorea</taxon>
        <taxon>Rhabditida</taxon>
        <taxon>Tylenchina</taxon>
        <taxon>Panagrolaimomorpha</taxon>
        <taxon>Strongyloidoidea</taxon>
        <taxon>Strongyloididae</taxon>
        <taxon>Parastrongyloides</taxon>
    </lineage>
</organism>